<dbReference type="GO" id="GO:0000398">
    <property type="term" value="P:mRNA splicing, via spliceosome"/>
    <property type="evidence" value="ECO:0007669"/>
    <property type="project" value="TreeGrafter"/>
</dbReference>
<feature type="domain" description="Cwf19-like C-terminal" evidence="1">
    <location>
        <begin position="256"/>
        <end position="362"/>
    </location>
</feature>
<organism evidence="2 3">
    <name type="scientific">Galdieria yellowstonensis</name>
    <dbReference type="NCBI Taxonomy" id="3028027"/>
    <lineage>
        <taxon>Eukaryota</taxon>
        <taxon>Rhodophyta</taxon>
        <taxon>Bangiophyceae</taxon>
        <taxon>Galdieriales</taxon>
        <taxon>Galdieriaceae</taxon>
        <taxon>Galdieria</taxon>
    </lineage>
</organism>
<dbReference type="InterPro" id="IPR036265">
    <property type="entry name" value="HIT-like_sf"/>
</dbReference>
<protein>
    <recommendedName>
        <fullName evidence="1">Cwf19-like C-terminal domain-containing protein</fullName>
    </recommendedName>
</protein>
<dbReference type="SUPFAM" id="SSF54197">
    <property type="entry name" value="HIT-like"/>
    <property type="match status" value="1"/>
</dbReference>
<dbReference type="GO" id="GO:0061632">
    <property type="term" value="F:RNA lariat debranching enzyme activator activity"/>
    <property type="evidence" value="ECO:0007669"/>
    <property type="project" value="TreeGrafter"/>
</dbReference>
<dbReference type="InterPro" id="IPR006768">
    <property type="entry name" value="Cwf19-like_C_dom-1"/>
</dbReference>
<comment type="caution">
    <text evidence="2">The sequence shown here is derived from an EMBL/GenBank/DDBJ whole genome shotgun (WGS) entry which is preliminary data.</text>
</comment>
<dbReference type="PANTHER" id="PTHR12072:SF4">
    <property type="entry name" value="CWF19-LIKE PROTEIN 1"/>
    <property type="match status" value="1"/>
</dbReference>
<sequence>METTKFLVCGSIREEPEAKLLISRTRKAQEKQGPFSFILCCGFNPNENKILLAAEQTWKELPLDIYLGTEQKTENAASAESVDGHIHSVEPFEIVQVSDFRVSFIPVGRSQDWNAFSNLVETCVHSQVQLDIAILDCSLDRQSLLFPENCSSLSKGLAKLKPRYIFCSVEPFEYFEYGPFLFEDSIAPSRFINLANVGSNQKWLYALSLRPLAHMKESDCTNELATQTLLSNPFVLDGLSGKERNAVESRLVETPKSKQVSCWFCLANEKDLHLIIDVGQHCFLALAKGYLVKYHVLIVPIEHVGSRFELSEEAWKEVQFYLALLESWWRSLNLQIFWFERHMKPPSGSDLNHMQIQVIGMPIKEDPSLVSNLLDRESKKLGVTIWELETEKELEDKYHVDRTMEYILFKLPDNCYALHIVEKNSKKRKTAGEQSPYFALFSFGRKIAALAMGMPQKVDWKKSINDEKEEERVTNELRQDFLLWKRKNSN</sequence>
<dbReference type="Gene3D" id="3.30.428.10">
    <property type="entry name" value="HIT-like"/>
    <property type="match status" value="1"/>
</dbReference>
<dbReference type="AlphaFoldDB" id="A0AAV9I2X6"/>
<proteinExistence type="predicted"/>
<evidence type="ECO:0000313" key="3">
    <source>
        <dbReference type="Proteomes" id="UP001300502"/>
    </source>
</evidence>
<dbReference type="InterPro" id="IPR040194">
    <property type="entry name" value="Cwf19-like"/>
</dbReference>
<dbReference type="EMBL" id="JANCYU010000007">
    <property type="protein sequence ID" value="KAK4522736.1"/>
    <property type="molecule type" value="Genomic_DNA"/>
</dbReference>
<evidence type="ECO:0000313" key="2">
    <source>
        <dbReference type="EMBL" id="KAK4522736.1"/>
    </source>
</evidence>
<reference evidence="2 3" key="1">
    <citation type="submission" date="2022-07" db="EMBL/GenBank/DDBJ databases">
        <title>Genome-wide signatures of adaptation to extreme environments.</title>
        <authorList>
            <person name="Cho C.H."/>
            <person name="Yoon H.S."/>
        </authorList>
    </citation>
    <scope>NUCLEOTIDE SEQUENCE [LARGE SCALE GENOMIC DNA]</scope>
    <source>
        <strain evidence="2 3">108.79 E11</strain>
    </source>
</reference>
<gene>
    <name evidence="2" type="ORF">GAYE_PCTG14G0626</name>
</gene>
<evidence type="ECO:0000259" key="1">
    <source>
        <dbReference type="Pfam" id="PF04677"/>
    </source>
</evidence>
<keyword evidence="3" id="KW-1185">Reference proteome</keyword>
<dbReference type="Pfam" id="PF04677">
    <property type="entry name" value="CwfJ_C_1"/>
    <property type="match status" value="1"/>
</dbReference>
<dbReference type="Proteomes" id="UP001300502">
    <property type="component" value="Unassembled WGS sequence"/>
</dbReference>
<name>A0AAV9I2X6_9RHOD</name>
<accession>A0AAV9I2X6</accession>
<dbReference type="PANTHER" id="PTHR12072">
    <property type="entry name" value="CWF19, CELL CYCLE CONTROL PROTEIN"/>
    <property type="match status" value="1"/>
</dbReference>
<dbReference type="GO" id="GO:0071014">
    <property type="term" value="C:post-mRNA release spliceosomal complex"/>
    <property type="evidence" value="ECO:0007669"/>
    <property type="project" value="TreeGrafter"/>
</dbReference>